<feature type="chain" id="PRO_5031099756" evidence="2">
    <location>
        <begin position="28"/>
        <end position="256"/>
    </location>
</feature>
<gene>
    <name evidence="3" type="ORF">GTH32_17560</name>
</gene>
<evidence type="ECO:0000313" key="4">
    <source>
        <dbReference type="Proteomes" id="UP000470213"/>
    </source>
</evidence>
<dbReference type="AlphaFoldDB" id="A0A7X5LP66"/>
<evidence type="ECO:0000313" key="3">
    <source>
        <dbReference type="EMBL" id="NDV92979.1"/>
    </source>
</evidence>
<organism evidence="3 4">
    <name type="scientific">Alteromonas profundi</name>
    <dbReference type="NCBI Taxonomy" id="2696062"/>
    <lineage>
        <taxon>Bacteria</taxon>
        <taxon>Pseudomonadati</taxon>
        <taxon>Pseudomonadota</taxon>
        <taxon>Gammaproteobacteria</taxon>
        <taxon>Alteromonadales</taxon>
        <taxon>Alteromonadaceae</taxon>
        <taxon>Alteromonas/Salinimonas group</taxon>
        <taxon>Alteromonas</taxon>
    </lineage>
</organism>
<accession>A0A7X5LP66</accession>
<dbReference type="EMBL" id="JAAAWN010000033">
    <property type="protein sequence ID" value="NDV92979.1"/>
    <property type="molecule type" value="Genomic_DNA"/>
</dbReference>
<evidence type="ECO:0000256" key="2">
    <source>
        <dbReference type="SAM" id="SignalP"/>
    </source>
</evidence>
<protein>
    <submittedName>
        <fullName evidence="3">Uncharacterized protein</fullName>
    </submittedName>
</protein>
<keyword evidence="1" id="KW-1133">Transmembrane helix</keyword>
<keyword evidence="1" id="KW-0812">Transmembrane</keyword>
<dbReference type="Proteomes" id="UP000470213">
    <property type="component" value="Unassembled WGS sequence"/>
</dbReference>
<keyword evidence="2" id="KW-0732">Signal</keyword>
<sequence>MEIMSRNKLLNTCVFICLALLGAPSWASDGEWVRPFMTDVSNTYNVRKEGYSISVTYSCEYKVNGYIQGLTVFINESFLGGHKFDLDSEIEIEFIRDDNKLFSNQLTEEELLNVLAERKANIKLDASPLRDFISLKQLRHTMSDNKKINGVPISNLIETGKEFGLRVLLDGTEIKRVPVNLGFVVGNKFKGIARSCESDEQLKAKMEDGKRQLLQEEERRNLRGLAILFSLLAFLGLLSFLFNKYINKRRSNNSTH</sequence>
<dbReference type="RefSeq" id="WP_163088221.1">
    <property type="nucleotide sequence ID" value="NZ_JAAAWN010000033.1"/>
</dbReference>
<keyword evidence="4" id="KW-1185">Reference proteome</keyword>
<reference evidence="3 4" key="1">
    <citation type="submission" date="2020-01" db="EMBL/GenBank/DDBJ databases">
        <authorList>
            <person name="Chen J."/>
            <person name="Zhu S."/>
            <person name="Yang J."/>
        </authorList>
    </citation>
    <scope>NUCLEOTIDE SEQUENCE [LARGE SCALE GENOMIC DNA]</scope>
    <source>
        <strain evidence="3 4">345S023</strain>
    </source>
</reference>
<comment type="caution">
    <text evidence="3">The sequence shown here is derived from an EMBL/GenBank/DDBJ whole genome shotgun (WGS) entry which is preliminary data.</text>
</comment>
<proteinExistence type="predicted"/>
<keyword evidence="1" id="KW-0472">Membrane</keyword>
<name>A0A7X5LP66_9ALTE</name>
<evidence type="ECO:0000256" key="1">
    <source>
        <dbReference type="SAM" id="Phobius"/>
    </source>
</evidence>
<feature type="signal peptide" evidence="2">
    <location>
        <begin position="1"/>
        <end position="27"/>
    </location>
</feature>
<feature type="transmembrane region" description="Helical" evidence="1">
    <location>
        <begin position="222"/>
        <end position="242"/>
    </location>
</feature>